<dbReference type="RefSeq" id="WP_007090715.1">
    <property type="nucleotide sequence ID" value="NZ_CP004388.1"/>
</dbReference>
<name>A0AB72UAK2_9PROT</name>
<evidence type="ECO:0000313" key="3">
    <source>
        <dbReference type="Proteomes" id="UP000007127"/>
    </source>
</evidence>
<sequence>MEQNNNHMSEPSRKGRKKVGLIAALVAIVVLVGGYFAFQSHIANEAEIEIARFLRENQLDRDIRYREIDASLIGQSVTLYNLRLSLQGTEGTVGALTVSNYDLDERSGQLRSVDLLLEDVDFPIAASPFGLFGGPSPFLIGMDAMRGDIGIEYEYDIAKGDVLAAVEVSMPDLLDGEFEVSISRFTAPPVERFSARGFNTMGRMLDDMGKADLNSVSLRLTDRGLKDRIAEYASVESGAALDGAAYRKELFHKLDHQISENPPQSRFENDMAEVAKSVLDASGGTLKVAYEPQYPTPFEDIGSAVFEVMFGGFGGLGKQAPRNRDALSDMIDRDVLKIEFDS</sequence>
<accession>A0AB72UAK2</accession>
<keyword evidence="1" id="KW-0472">Membrane</keyword>
<dbReference type="KEGG" id="txi:TH3_05110"/>
<gene>
    <name evidence="2" type="ORF">TH3_05110</name>
</gene>
<reference evidence="2 3" key="1">
    <citation type="journal article" date="2012" name="J. Bacteriol.">
        <title>Genome sequence of Thalassospira xiamenensis type strain M-5.</title>
        <authorList>
            <person name="Lai Q."/>
            <person name="Shao Z."/>
        </authorList>
    </citation>
    <scope>NUCLEOTIDE SEQUENCE [LARGE SCALE GENOMIC DNA]</scope>
    <source>
        <strain evidence="2 3">M-5</strain>
    </source>
</reference>
<feature type="transmembrane region" description="Helical" evidence="1">
    <location>
        <begin position="21"/>
        <end position="38"/>
    </location>
</feature>
<proteinExistence type="predicted"/>
<keyword evidence="1" id="KW-0812">Transmembrane</keyword>
<dbReference type="GeneID" id="31926704"/>
<dbReference type="AlphaFoldDB" id="A0AB72UAK2"/>
<protein>
    <recommendedName>
        <fullName evidence="4">DUF945 domain-containing protein</fullName>
    </recommendedName>
</protein>
<evidence type="ECO:0008006" key="4">
    <source>
        <dbReference type="Google" id="ProtNLM"/>
    </source>
</evidence>
<evidence type="ECO:0000313" key="2">
    <source>
        <dbReference type="EMBL" id="AJD51142.1"/>
    </source>
</evidence>
<keyword evidence="1" id="KW-1133">Transmembrane helix</keyword>
<organism evidence="2 3">
    <name type="scientific">Thalassospira xiamenensis M-5 = DSM 17429</name>
    <dbReference type="NCBI Taxonomy" id="1123366"/>
    <lineage>
        <taxon>Bacteria</taxon>
        <taxon>Pseudomonadati</taxon>
        <taxon>Pseudomonadota</taxon>
        <taxon>Alphaproteobacteria</taxon>
        <taxon>Rhodospirillales</taxon>
        <taxon>Thalassospiraceae</taxon>
        <taxon>Thalassospira</taxon>
    </lineage>
</organism>
<dbReference type="EMBL" id="CP004388">
    <property type="protein sequence ID" value="AJD51142.1"/>
    <property type="molecule type" value="Genomic_DNA"/>
</dbReference>
<evidence type="ECO:0000256" key="1">
    <source>
        <dbReference type="SAM" id="Phobius"/>
    </source>
</evidence>
<dbReference type="Proteomes" id="UP000007127">
    <property type="component" value="Chromosome"/>
</dbReference>